<organism evidence="12 13">
    <name type="scientific">Bugula neritina</name>
    <name type="common">Brown bryozoan</name>
    <name type="synonym">Sertularia neritina</name>
    <dbReference type="NCBI Taxonomy" id="10212"/>
    <lineage>
        <taxon>Eukaryota</taxon>
        <taxon>Metazoa</taxon>
        <taxon>Spiralia</taxon>
        <taxon>Lophotrochozoa</taxon>
        <taxon>Bryozoa</taxon>
        <taxon>Gymnolaemata</taxon>
        <taxon>Cheilostomatida</taxon>
        <taxon>Flustrina</taxon>
        <taxon>Buguloidea</taxon>
        <taxon>Bugulidae</taxon>
        <taxon>Bugula</taxon>
    </lineage>
</organism>
<evidence type="ECO:0000256" key="7">
    <source>
        <dbReference type="ARBA" id="ARBA00037847"/>
    </source>
</evidence>
<dbReference type="PROSITE" id="PS50866">
    <property type="entry name" value="GOLD"/>
    <property type="match status" value="1"/>
</dbReference>
<evidence type="ECO:0000256" key="5">
    <source>
        <dbReference type="ARBA" id="ARBA00022989"/>
    </source>
</evidence>
<reference evidence="12" key="1">
    <citation type="submission" date="2020-06" db="EMBL/GenBank/DDBJ databases">
        <title>Draft genome of Bugula neritina, a colonial animal packing powerful symbionts and potential medicines.</title>
        <authorList>
            <person name="Rayko M."/>
        </authorList>
    </citation>
    <scope>NUCLEOTIDE SEQUENCE [LARGE SCALE GENOMIC DNA]</scope>
    <source>
        <strain evidence="12">Kwan_BN1</strain>
    </source>
</reference>
<keyword evidence="3 8" id="KW-0812">Transmembrane</keyword>
<evidence type="ECO:0000256" key="6">
    <source>
        <dbReference type="ARBA" id="ARBA00023136"/>
    </source>
</evidence>
<feature type="signal peptide" evidence="10">
    <location>
        <begin position="1"/>
        <end position="17"/>
    </location>
</feature>
<evidence type="ECO:0000256" key="1">
    <source>
        <dbReference type="ARBA" id="ARBA00004479"/>
    </source>
</evidence>
<gene>
    <name evidence="12" type="ORF">EB796_005727</name>
</gene>
<keyword evidence="4 10" id="KW-0732">Signal</keyword>
<sequence>MLTTLLATLSIIDIAAAIIVAVPPGTASCFYEDVKVEKMDAKETASFTFTVLKGGRYQDVLAFVKSVHPSDLRVTHVSTRRVKTGTYTISLSTGQYSICFDNSFSVVTTKTVEFFWQMPKTKPSSAPSVKTSFEYSLTELVRRSNIAAEHLHKLKQRTITSAAFADSLLYQVDLFSLLILVAVTIKAVAEIFCIRQFFRTKSTKC</sequence>
<evidence type="ECO:0000256" key="9">
    <source>
        <dbReference type="SAM" id="Phobius"/>
    </source>
</evidence>
<evidence type="ECO:0000259" key="11">
    <source>
        <dbReference type="PROSITE" id="PS50866"/>
    </source>
</evidence>
<evidence type="ECO:0000313" key="12">
    <source>
        <dbReference type="EMBL" id="KAF6035960.1"/>
    </source>
</evidence>
<dbReference type="InterPro" id="IPR036598">
    <property type="entry name" value="GOLD_dom_sf"/>
</dbReference>
<feature type="chain" id="PRO_5029465039" description="GOLD domain-containing protein" evidence="10">
    <location>
        <begin position="18"/>
        <end position="205"/>
    </location>
</feature>
<protein>
    <recommendedName>
        <fullName evidence="11">GOLD domain-containing protein</fullName>
    </recommendedName>
</protein>
<evidence type="ECO:0000256" key="4">
    <source>
        <dbReference type="ARBA" id="ARBA00022729"/>
    </source>
</evidence>
<evidence type="ECO:0000256" key="2">
    <source>
        <dbReference type="ARBA" id="ARBA00007104"/>
    </source>
</evidence>
<comment type="subcellular location">
    <subcellularLocation>
        <location evidence="7">Endomembrane system</location>
        <topology evidence="7">Single-pass membrane protein</topology>
    </subcellularLocation>
    <subcellularLocation>
        <location evidence="1 8">Membrane</location>
        <topology evidence="1 8">Single-pass type I membrane protein</topology>
    </subcellularLocation>
</comment>
<feature type="domain" description="GOLD" evidence="11">
    <location>
        <begin position="27"/>
        <end position="118"/>
    </location>
</feature>
<dbReference type="Proteomes" id="UP000593567">
    <property type="component" value="Unassembled WGS sequence"/>
</dbReference>
<dbReference type="SUPFAM" id="SSF101576">
    <property type="entry name" value="Supernatant protein factor (SPF), C-terminal domain"/>
    <property type="match status" value="1"/>
</dbReference>
<keyword evidence="6 9" id="KW-0472">Membrane</keyword>
<evidence type="ECO:0000256" key="10">
    <source>
        <dbReference type="SAM" id="SignalP"/>
    </source>
</evidence>
<comment type="similarity">
    <text evidence="2 8">Belongs to the EMP24/GP25L family.</text>
</comment>
<accession>A0A7J7KBD9</accession>
<dbReference type="InterPro" id="IPR009038">
    <property type="entry name" value="GOLD_dom"/>
</dbReference>
<dbReference type="PANTHER" id="PTHR22811">
    <property type="entry name" value="TRANSMEMBRANE EMP24 DOMAIN-CONTAINING PROTEIN"/>
    <property type="match status" value="1"/>
</dbReference>
<evidence type="ECO:0000313" key="13">
    <source>
        <dbReference type="Proteomes" id="UP000593567"/>
    </source>
</evidence>
<feature type="transmembrane region" description="Helical" evidence="9">
    <location>
        <begin position="174"/>
        <end position="194"/>
    </location>
</feature>
<dbReference type="GO" id="GO:0016020">
    <property type="term" value="C:membrane"/>
    <property type="evidence" value="ECO:0007669"/>
    <property type="project" value="UniProtKB-SubCell"/>
</dbReference>
<dbReference type="EMBL" id="VXIV02000802">
    <property type="protein sequence ID" value="KAF6035960.1"/>
    <property type="molecule type" value="Genomic_DNA"/>
</dbReference>
<keyword evidence="13" id="KW-1185">Reference proteome</keyword>
<dbReference type="Pfam" id="PF01105">
    <property type="entry name" value="EMP24_GP25L"/>
    <property type="match status" value="1"/>
</dbReference>
<dbReference type="GO" id="GO:0012505">
    <property type="term" value="C:endomembrane system"/>
    <property type="evidence" value="ECO:0007669"/>
    <property type="project" value="UniProtKB-SubCell"/>
</dbReference>
<evidence type="ECO:0000256" key="8">
    <source>
        <dbReference type="RuleBase" id="RU003827"/>
    </source>
</evidence>
<keyword evidence="5 9" id="KW-1133">Transmembrane helix</keyword>
<dbReference type="InterPro" id="IPR015720">
    <property type="entry name" value="Emp24-like"/>
</dbReference>
<comment type="caution">
    <text evidence="12">The sequence shown here is derived from an EMBL/GenBank/DDBJ whole genome shotgun (WGS) entry which is preliminary data.</text>
</comment>
<evidence type="ECO:0000256" key="3">
    <source>
        <dbReference type="ARBA" id="ARBA00022692"/>
    </source>
</evidence>
<proteinExistence type="inferred from homology"/>
<dbReference type="AlphaFoldDB" id="A0A7J7KBD9"/>
<dbReference type="OrthoDB" id="5976732at2759"/>
<dbReference type="SMART" id="SM01190">
    <property type="entry name" value="EMP24_GP25L"/>
    <property type="match status" value="1"/>
</dbReference>
<name>A0A7J7KBD9_BUGNE</name>